<organism evidence="2 3">
    <name type="scientific">Alectoria fallacina</name>
    <dbReference type="NCBI Taxonomy" id="1903189"/>
    <lineage>
        <taxon>Eukaryota</taxon>
        <taxon>Fungi</taxon>
        <taxon>Dikarya</taxon>
        <taxon>Ascomycota</taxon>
        <taxon>Pezizomycotina</taxon>
        <taxon>Lecanoromycetes</taxon>
        <taxon>OSLEUM clade</taxon>
        <taxon>Lecanoromycetidae</taxon>
        <taxon>Lecanorales</taxon>
        <taxon>Lecanorineae</taxon>
        <taxon>Parmeliaceae</taxon>
        <taxon>Alectoria</taxon>
    </lineage>
</organism>
<feature type="compositionally biased region" description="Acidic residues" evidence="1">
    <location>
        <begin position="322"/>
        <end position="332"/>
    </location>
</feature>
<proteinExistence type="predicted"/>
<feature type="region of interest" description="Disordered" evidence="1">
    <location>
        <begin position="412"/>
        <end position="432"/>
    </location>
</feature>
<evidence type="ECO:0000313" key="2">
    <source>
        <dbReference type="EMBL" id="CAF9939937.1"/>
    </source>
</evidence>
<feature type="compositionally biased region" description="Basic and acidic residues" evidence="1">
    <location>
        <begin position="210"/>
        <end position="219"/>
    </location>
</feature>
<name>A0A8H3J3B1_9LECA</name>
<dbReference type="EMBL" id="CAJPDR010000579">
    <property type="protein sequence ID" value="CAF9939937.1"/>
    <property type="molecule type" value="Genomic_DNA"/>
</dbReference>
<dbReference type="AlphaFoldDB" id="A0A8H3J3B1"/>
<feature type="compositionally biased region" description="Basic and acidic residues" evidence="1">
    <location>
        <begin position="382"/>
        <end position="391"/>
    </location>
</feature>
<feature type="compositionally biased region" description="Acidic residues" evidence="1">
    <location>
        <begin position="423"/>
        <end position="432"/>
    </location>
</feature>
<gene>
    <name evidence="2" type="ORF">ALECFALPRED_008380</name>
</gene>
<feature type="region of interest" description="Disordered" evidence="1">
    <location>
        <begin position="356"/>
        <end position="391"/>
    </location>
</feature>
<feature type="region of interest" description="Disordered" evidence="1">
    <location>
        <begin position="150"/>
        <end position="224"/>
    </location>
</feature>
<dbReference type="OrthoDB" id="10319653at2759"/>
<evidence type="ECO:0000256" key="1">
    <source>
        <dbReference type="SAM" id="MobiDB-lite"/>
    </source>
</evidence>
<protein>
    <submittedName>
        <fullName evidence="2">Uncharacterized protein</fullName>
    </submittedName>
</protein>
<keyword evidence="3" id="KW-1185">Reference proteome</keyword>
<sequence>MPPQTVPAPGTRWLMKKAGMREMDKRIKNNQRGGTNPGSYNRPHSILRNGKNFELNPALFSEIPVSVDLGSKLKPLLQNDPESSDWVPDGLTWDRVIRQFDYERAQWRRQGFTSPYKLLSDRKARYEAEFKLWLHWHHPLRKVLEQELGPRQEEPHYEQRAEHRNGGNDEYPLGRPPRTDGRSAHGRGQQRYPWQRYDPVQGRPSHRTHQTVDIRDPRNRPPPAADKIHEVLGHGLYEFPGGRDGPPRLVYGVPIAEDFPPSPGGGMYNLRGGRARRRRFPWDNHVPMRGRRHPVVYDDYVPENEDEPVFIPRRLRHHQAYEEEEEEEEEGMEGIRSQLSDESFVRPRLSANILYPDVPPYHGRPLGHGHRNEDDTDDEDGREQFRMRDGYTGRRRAAFGLGRDGGRFRLGPRGYDRELGFSGDEDEQYYDV</sequence>
<accession>A0A8H3J3B1</accession>
<reference evidence="2" key="1">
    <citation type="submission" date="2021-03" db="EMBL/GenBank/DDBJ databases">
        <authorList>
            <person name="Tagirdzhanova G."/>
        </authorList>
    </citation>
    <scope>NUCLEOTIDE SEQUENCE</scope>
</reference>
<comment type="caution">
    <text evidence="2">The sequence shown here is derived from an EMBL/GenBank/DDBJ whole genome shotgun (WGS) entry which is preliminary data.</text>
</comment>
<evidence type="ECO:0000313" key="3">
    <source>
        <dbReference type="Proteomes" id="UP000664203"/>
    </source>
</evidence>
<feature type="region of interest" description="Disordered" evidence="1">
    <location>
        <begin position="321"/>
        <end position="341"/>
    </location>
</feature>
<dbReference type="Proteomes" id="UP000664203">
    <property type="component" value="Unassembled WGS sequence"/>
</dbReference>
<feature type="compositionally biased region" description="Basic and acidic residues" evidence="1">
    <location>
        <begin position="150"/>
        <end position="167"/>
    </location>
</feature>